<dbReference type="Pfam" id="PF13472">
    <property type="entry name" value="Lipase_GDSL_2"/>
    <property type="match status" value="1"/>
</dbReference>
<gene>
    <name evidence="2" type="ORF">AADG42_11190</name>
</gene>
<dbReference type="PANTHER" id="PTHR30383">
    <property type="entry name" value="THIOESTERASE 1/PROTEASE 1/LYSOPHOSPHOLIPASE L1"/>
    <property type="match status" value="1"/>
</dbReference>
<protein>
    <submittedName>
        <fullName evidence="2">SGNH/GDSL hydrolase family protein</fullName>
        <ecNumber evidence="2">3.1.-.-</ecNumber>
    </submittedName>
</protein>
<evidence type="ECO:0000259" key="1">
    <source>
        <dbReference type="Pfam" id="PF13472"/>
    </source>
</evidence>
<dbReference type="RefSeq" id="WP_425309302.1">
    <property type="nucleotide sequence ID" value="NZ_CP154795.1"/>
</dbReference>
<sequence>MDASRAALDQLLSAGPITWLLTGDSITEGWGLGRPELGYAGRFEAHLRTGAGPVRAQDVVHNTGVAGATVGEALWDFTARVERHRADVVTILFGMNDAGWGIAGIDRFQEGLEKFVERVVGLGGLPILQTPYPAGHGGEGTHAALPAYVDVIRALAADKNLLLVDHFAHWQDLPDRFDWYADPWHVDERGHEELARTLITTVLEG</sequence>
<evidence type="ECO:0000313" key="2">
    <source>
        <dbReference type="EMBL" id="XAN07844.1"/>
    </source>
</evidence>
<dbReference type="InterPro" id="IPR013830">
    <property type="entry name" value="SGNH_hydro"/>
</dbReference>
<dbReference type="EMBL" id="CP154795">
    <property type="protein sequence ID" value="XAN07844.1"/>
    <property type="molecule type" value="Genomic_DNA"/>
</dbReference>
<keyword evidence="2" id="KW-0378">Hydrolase</keyword>
<evidence type="ECO:0000313" key="3">
    <source>
        <dbReference type="Proteomes" id="UP001442841"/>
    </source>
</evidence>
<dbReference type="GO" id="GO:0016787">
    <property type="term" value="F:hydrolase activity"/>
    <property type="evidence" value="ECO:0007669"/>
    <property type="project" value="UniProtKB-KW"/>
</dbReference>
<dbReference type="InterPro" id="IPR051532">
    <property type="entry name" value="Ester_Hydrolysis_Enzymes"/>
</dbReference>
<dbReference type="SUPFAM" id="SSF52266">
    <property type="entry name" value="SGNH hydrolase"/>
    <property type="match status" value="1"/>
</dbReference>
<dbReference type="Gene3D" id="3.40.50.1110">
    <property type="entry name" value="SGNH hydrolase"/>
    <property type="match status" value="1"/>
</dbReference>
<proteinExistence type="predicted"/>
<dbReference type="Proteomes" id="UP001442841">
    <property type="component" value="Chromosome"/>
</dbReference>
<dbReference type="EC" id="3.1.-.-" evidence="2"/>
<organism evidence="2 3">
    <name type="scientific">Ammonicoccus fulvus</name>
    <dbReference type="NCBI Taxonomy" id="3138240"/>
    <lineage>
        <taxon>Bacteria</taxon>
        <taxon>Bacillati</taxon>
        <taxon>Actinomycetota</taxon>
        <taxon>Actinomycetes</taxon>
        <taxon>Propionibacteriales</taxon>
        <taxon>Propionibacteriaceae</taxon>
        <taxon>Ammonicoccus</taxon>
    </lineage>
</organism>
<feature type="domain" description="SGNH hydrolase-type esterase" evidence="1">
    <location>
        <begin position="23"/>
        <end position="192"/>
    </location>
</feature>
<keyword evidence="3" id="KW-1185">Reference proteome</keyword>
<accession>A0ABZ3FP82</accession>
<reference evidence="2 3" key="1">
    <citation type="submission" date="2024-04" db="EMBL/GenBank/DDBJ databases">
        <title>Isolation of an actinomycete strain from pig manure.</title>
        <authorList>
            <person name="Gong T."/>
            <person name="Yu Z."/>
            <person name="An M."/>
            <person name="Wei C."/>
            <person name="Yang W."/>
            <person name="Liu L."/>
        </authorList>
    </citation>
    <scope>NUCLEOTIDE SEQUENCE [LARGE SCALE GENOMIC DNA]</scope>
    <source>
        <strain evidence="2 3">ZF39</strain>
    </source>
</reference>
<dbReference type="CDD" id="cd00229">
    <property type="entry name" value="SGNH_hydrolase"/>
    <property type="match status" value="1"/>
</dbReference>
<name>A0ABZ3FP82_9ACTN</name>
<dbReference type="InterPro" id="IPR036514">
    <property type="entry name" value="SGNH_hydro_sf"/>
</dbReference>